<accession>A0A6I3LHA0</accession>
<feature type="transmembrane region" description="Helical" evidence="1">
    <location>
        <begin position="163"/>
        <end position="190"/>
    </location>
</feature>
<keyword evidence="1" id="KW-0472">Membrane</keyword>
<dbReference type="RefSeq" id="WP_155091228.1">
    <property type="nucleotide sequence ID" value="NZ_CP102754.1"/>
</dbReference>
<proteinExistence type="predicted"/>
<keyword evidence="3" id="KW-1185">Reference proteome</keyword>
<reference evidence="2 3" key="1">
    <citation type="submission" date="2019-11" db="EMBL/GenBank/DDBJ databases">
        <title>Genome of Strain BIT-d1.</title>
        <authorList>
            <person name="Yang Y."/>
        </authorList>
    </citation>
    <scope>NUCLEOTIDE SEQUENCE [LARGE SCALE GENOMIC DNA]</scope>
    <source>
        <strain evidence="2 3">BIT-d1</strain>
    </source>
</reference>
<name>A0A6I3LHA0_9FLAO</name>
<protein>
    <recommendedName>
        <fullName evidence="4">Beta-carotene 15,15'-monooxygenase</fullName>
    </recommendedName>
</protein>
<gene>
    <name evidence="2" type="ORF">GJV76_03335</name>
</gene>
<dbReference type="AlphaFoldDB" id="A0A6I3LHA0"/>
<dbReference type="Proteomes" id="UP000438760">
    <property type="component" value="Unassembled WGS sequence"/>
</dbReference>
<evidence type="ECO:0000313" key="2">
    <source>
        <dbReference type="EMBL" id="MTG97174.1"/>
    </source>
</evidence>
<dbReference type="OrthoDB" id="1442535at2"/>
<comment type="caution">
    <text evidence="2">The sequence shown here is derived from an EMBL/GenBank/DDBJ whole genome shotgun (WGS) entry which is preliminary data.</text>
</comment>
<feature type="transmembrane region" description="Helical" evidence="1">
    <location>
        <begin position="211"/>
        <end position="243"/>
    </location>
</feature>
<evidence type="ECO:0000256" key="1">
    <source>
        <dbReference type="SAM" id="Phobius"/>
    </source>
</evidence>
<sequence>MNNLNDILKNIKENGYQIAPFQVMGEAFTYYKRTFLSVIATLMFIIFGTMLLISSIISNNYDLNKEDQSVMQEQLAEIMNNFLNLLITTPYIYYYYVAMIFLTAIGSIVMAGFFKLNADASHGRLPRFLGAFKYFLSIKGLYVFIAALIVTTVFMAISVPFQLMGLSMVALAINWLVHTLTIFTIPLIIFGNRNPLAAIKDSIMVVNKQPIPIILTIVLNYFLLMSSLFIFLIGIFLFLPYLFSVYFTLYKQVIGYYPEEGQPKH</sequence>
<feature type="transmembrane region" description="Helical" evidence="1">
    <location>
        <begin position="93"/>
        <end position="114"/>
    </location>
</feature>
<feature type="transmembrane region" description="Helical" evidence="1">
    <location>
        <begin position="34"/>
        <end position="57"/>
    </location>
</feature>
<keyword evidence="1" id="KW-0812">Transmembrane</keyword>
<evidence type="ECO:0000313" key="3">
    <source>
        <dbReference type="Proteomes" id="UP000438760"/>
    </source>
</evidence>
<evidence type="ECO:0008006" key="4">
    <source>
        <dbReference type="Google" id="ProtNLM"/>
    </source>
</evidence>
<dbReference type="EMBL" id="WMJX01000004">
    <property type="protein sequence ID" value="MTG97174.1"/>
    <property type="molecule type" value="Genomic_DNA"/>
</dbReference>
<keyword evidence="1" id="KW-1133">Transmembrane helix</keyword>
<feature type="transmembrane region" description="Helical" evidence="1">
    <location>
        <begin position="134"/>
        <end position="157"/>
    </location>
</feature>
<organism evidence="2 3">
    <name type="scientific">Myroides albus</name>
    <dbReference type="NCBI Taxonomy" id="2562892"/>
    <lineage>
        <taxon>Bacteria</taxon>
        <taxon>Pseudomonadati</taxon>
        <taxon>Bacteroidota</taxon>
        <taxon>Flavobacteriia</taxon>
        <taxon>Flavobacteriales</taxon>
        <taxon>Flavobacteriaceae</taxon>
        <taxon>Myroides</taxon>
    </lineage>
</organism>